<keyword evidence="1" id="KW-0479">Metal-binding</keyword>
<protein>
    <submittedName>
        <fullName evidence="6">EF-hand domain-containing protein</fullName>
    </submittedName>
</protein>
<dbReference type="CDD" id="cd00051">
    <property type="entry name" value="EFh"/>
    <property type="match status" value="1"/>
</dbReference>
<dbReference type="Proteomes" id="UP000036681">
    <property type="component" value="Unplaced"/>
</dbReference>
<organism evidence="5 6">
    <name type="scientific">Ascaris lumbricoides</name>
    <name type="common">Giant roundworm</name>
    <dbReference type="NCBI Taxonomy" id="6252"/>
    <lineage>
        <taxon>Eukaryota</taxon>
        <taxon>Metazoa</taxon>
        <taxon>Ecdysozoa</taxon>
        <taxon>Nematoda</taxon>
        <taxon>Chromadorea</taxon>
        <taxon>Rhabditida</taxon>
        <taxon>Spirurina</taxon>
        <taxon>Ascaridomorpha</taxon>
        <taxon>Ascaridoidea</taxon>
        <taxon>Ascarididae</taxon>
        <taxon>Ascaris</taxon>
    </lineage>
</organism>
<dbReference type="InterPro" id="IPR051581">
    <property type="entry name" value="Ca-bind"/>
</dbReference>
<dbReference type="SMART" id="SM00054">
    <property type="entry name" value="EFh"/>
    <property type="match status" value="2"/>
</dbReference>
<dbReference type="WBParaSite" id="ALUE_0002207901-mRNA-1">
    <property type="protein sequence ID" value="ALUE_0002207901-mRNA-1"/>
    <property type="gene ID" value="ALUE_0002207901"/>
</dbReference>
<evidence type="ECO:0000256" key="3">
    <source>
        <dbReference type="ARBA" id="ARBA00022837"/>
    </source>
</evidence>
<proteinExistence type="predicted"/>
<dbReference type="Gene3D" id="1.10.238.10">
    <property type="entry name" value="EF-hand"/>
    <property type="match status" value="1"/>
</dbReference>
<dbReference type="PROSITE" id="PS00018">
    <property type="entry name" value="EF_HAND_1"/>
    <property type="match status" value="2"/>
</dbReference>
<evidence type="ECO:0000256" key="1">
    <source>
        <dbReference type="ARBA" id="ARBA00022723"/>
    </source>
</evidence>
<dbReference type="SUPFAM" id="SSF47473">
    <property type="entry name" value="EF-hand"/>
    <property type="match status" value="1"/>
</dbReference>
<reference evidence="6" key="1">
    <citation type="submission" date="2017-02" db="UniProtKB">
        <authorList>
            <consortium name="WormBaseParasite"/>
        </authorList>
    </citation>
    <scope>IDENTIFICATION</scope>
</reference>
<name>A0A0M3ITK1_ASCLU</name>
<accession>A0A0M3ITK1</accession>
<dbReference type="Pfam" id="PF13499">
    <property type="entry name" value="EF-hand_7"/>
    <property type="match status" value="1"/>
</dbReference>
<dbReference type="GO" id="GO:0005509">
    <property type="term" value="F:calcium ion binding"/>
    <property type="evidence" value="ECO:0007669"/>
    <property type="project" value="InterPro"/>
</dbReference>
<evidence type="ECO:0000256" key="2">
    <source>
        <dbReference type="ARBA" id="ARBA00022737"/>
    </source>
</evidence>
<dbReference type="PANTHER" id="PTHR34524">
    <property type="entry name" value="CALCYPHOSIN"/>
    <property type="match status" value="1"/>
</dbReference>
<keyword evidence="5" id="KW-1185">Reference proteome</keyword>
<sequence length="90" mass="10461">MKKVESLLYRSFRIMDDNENRTLDMDEFRKGLHDFGVTIDEEEVEAAFKTLDKNNSGTIDFDEFLVALRPPMSQSRLAVIDLAFKKLDKT</sequence>
<feature type="domain" description="EF-hand" evidence="4">
    <location>
        <begin position="39"/>
        <end position="74"/>
    </location>
</feature>
<dbReference type="InterPro" id="IPR011992">
    <property type="entry name" value="EF-hand-dom_pair"/>
</dbReference>
<keyword evidence="3" id="KW-0106">Calcium</keyword>
<dbReference type="InterPro" id="IPR002048">
    <property type="entry name" value="EF_hand_dom"/>
</dbReference>
<keyword evidence="2" id="KW-0677">Repeat</keyword>
<evidence type="ECO:0000313" key="5">
    <source>
        <dbReference type="Proteomes" id="UP000036681"/>
    </source>
</evidence>
<dbReference type="AlphaFoldDB" id="A0A0M3ITK1"/>
<dbReference type="PANTHER" id="PTHR34524:SF6">
    <property type="entry name" value="CALCYPHOSINE LIKE"/>
    <property type="match status" value="1"/>
</dbReference>
<feature type="domain" description="EF-hand" evidence="4">
    <location>
        <begin position="3"/>
        <end position="38"/>
    </location>
</feature>
<dbReference type="PROSITE" id="PS50222">
    <property type="entry name" value="EF_HAND_2"/>
    <property type="match status" value="2"/>
</dbReference>
<evidence type="ECO:0000313" key="6">
    <source>
        <dbReference type="WBParaSite" id="ALUE_0002207901-mRNA-1"/>
    </source>
</evidence>
<dbReference type="InterPro" id="IPR018247">
    <property type="entry name" value="EF_Hand_1_Ca_BS"/>
</dbReference>
<evidence type="ECO:0000259" key="4">
    <source>
        <dbReference type="PROSITE" id="PS50222"/>
    </source>
</evidence>